<evidence type="ECO:0000256" key="1">
    <source>
        <dbReference type="ARBA" id="ARBA00010790"/>
    </source>
</evidence>
<accession>A0ABR4PGH1</accession>
<protein>
    <submittedName>
        <fullName evidence="3">Choline dehydrogenase</fullName>
    </submittedName>
</protein>
<sequence>MIKNGKHPKAVRVEFLRGKSQYKADPRFNVRRPAIKKHAFASRETIIVGGAFNTPQIRKLSGIGPRSELEKHKIPVIHELPGVGTNLQDNYEHGVVGQSAEIFSPFVKGLLGSSGDQLLAQWVEGHGPYKSGAVGAAVLDKSSVARGDRDLFLIGVFGQFTGFYPGWTRPLFSTPSSLTWDILKVHPRNAAGTVKLRSSNPQDTPDINFNFYHEASKDGKNDPEHDLTAMADAVQLAHRMFAGVKGPLSPITEITEMVPL</sequence>
<dbReference type="SUPFAM" id="SSF54373">
    <property type="entry name" value="FAD-linked reductases, C-terminal domain"/>
    <property type="match status" value="1"/>
</dbReference>
<dbReference type="PANTHER" id="PTHR11552">
    <property type="entry name" value="GLUCOSE-METHANOL-CHOLINE GMC OXIDOREDUCTASE"/>
    <property type="match status" value="1"/>
</dbReference>
<dbReference type="PANTHER" id="PTHR11552:SF100">
    <property type="entry name" value="DEHYDROGENASE, PUTATIVE (AFU_ORTHOLOGUE AFUA_5G00630)-RELATED"/>
    <property type="match status" value="1"/>
</dbReference>
<dbReference type="InterPro" id="IPR000172">
    <property type="entry name" value="GMC_OxRdtase_N"/>
</dbReference>
<proteinExistence type="inferred from homology"/>
<dbReference type="Pfam" id="PF00732">
    <property type="entry name" value="GMC_oxred_N"/>
    <property type="match status" value="1"/>
</dbReference>
<organism evidence="3 4">
    <name type="scientific">Phlyctema vagabunda</name>
    <dbReference type="NCBI Taxonomy" id="108571"/>
    <lineage>
        <taxon>Eukaryota</taxon>
        <taxon>Fungi</taxon>
        <taxon>Dikarya</taxon>
        <taxon>Ascomycota</taxon>
        <taxon>Pezizomycotina</taxon>
        <taxon>Leotiomycetes</taxon>
        <taxon>Helotiales</taxon>
        <taxon>Dermateaceae</taxon>
        <taxon>Phlyctema</taxon>
    </lineage>
</organism>
<dbReference type="EMBL" id="JBFCZG010000005">
    <property type="protein sequence ID" value="KAL3422384.1"/>
    <property type="molecule type" value="Genomic_DNA"/>
</dbReference>
<evidence type="ECO:0000259" key="2">
    <source>
        <dbReference type="Pfam" id="PF00732"/>
    </source>
</evidence>
<dbReference type="Gene3D" id="3.30.560.10">
    <property type="entry name" value="Glucose Oxidase, domain 3"/>
    <property type="match status" value="1"/>
</dbReference>
<feature type="domain" description="Glucose-methanol-choline oxidoreductase N-terminal" evidence="2">
    <location>
        <begin position="4"/>
        <end position="91"/>
    </location>
</feature>
<dbReference type="InterPro" id="IPR036188">
    <property type="entry name" value="FAD/NAD-bd_sf"/>
</dbReference>
<dbReference type="Gene3D" id="3.50.50.60">
    <property type="entry name" value="FAD/NAD(P)-binding domain"/>
    <property type="match status" value="1"/>
</dbReference>
<reference evidence="3 4" key="1">
    <citation type="submission" date="2024-06" db="EMBL/GenBank/DDBJ databases">
        <title>Complete genome of Phlyctema vagabunda strain 19-DSS-EL-015.</title>
        <authorList>
            <person name="Fiorenzani C."/>
        </authorList>
    </citation>
    <scope>NUCLEOTIDE SEQUENCE [LARGE SCALE GENOMIC DNA]</scope>
    <source>
        <strain evidence="3 4">19-DSS-EL-015</strain>
    </source>
</reference>
<name>A0ABR4PGH1_9HELO</name>
<comment type="similarity">
    <text evidence="1">Belongs to the GMC oxidoreductase family.</text>
</comment>
<gene>
    <name evidence="3" type="ORF">PVAG01_06540</name>
</gene>
<evidence type="ECO:0000313" key="4">
    <source>
        <dbReference type="Proteomes" id="UP001629113"/>
    </source>
</evidence>
<dbReference type="InterPro" id="IPR012132">
    <property type="entry name" value="GMC_OxRdtase"/>
</dbReference>
<dbReference type="SUPFAM" id="SSF51905">
    <property type="entry name" value="FAD/NAD(P)-binding domain"/>
    <property type="match status" value="1"/>
</dbReference>
<dbReference type="Proteomes" id="UP001629113">
    <property type="component" value="Unassembled WGS sequence"/>
</dbReference>
<comment type="caution">
    <text evidence="3">The sequence shown here is derived from an EMBL/GenBank/DDBJ whole genome shotgun (WGS) entry which is preliminary data.</text>
</comment>
<keyword evidence="4" id="KW-1185">Reference proteome</keyword>
<evidence type="ECO:0000313" key="3">
    <source>
        <dbReference type="EMBL" id="KAL3422384.1"/>
    </source>
</evidence>